<reference evidence="10 11" key="1">
    <citation type="submission" date="2019-02" db="EMBL/GenBank/DDBJ databases">
        <title>Deep-cultivation of Planctomycetes and their phenomic and genomic characterization uncovers novel biology.</title>
        <authorList>
            <person name="Wiegand S."/>
            <person name="Jogler M."/>
            <person name="Boedeker C."/>
            <person name="Pinto D."/>
            <person name="Vollmers J."/>
            <person name="Rivas-Marin E."/>
            <person name="Kohn T."/>
            <person name="Peeters S.H."/>
            <person name="Heuer A."/>
            <person name="Rast P."/>
            <person name="Oberbeckmann S."/>
            <person name="Bunk B."/>
            <person name="Jeske O."/>
            <person name="Meyerdierks A."/>
            <person name="Storesund J.E."/>
            <person name="Kallscheuer N."/>
            <person name="Luecker S."/>
            <person name="Lage O.M."/>
            <person name="Pohl T."/>
            <person name="Merkel B.J."/>
            <person name="Hornburger P."/>
            <person name="Mueller R.-W."/>
            <person name="Bruemmer F."/>
            <person name="Labrenz M."/>
            <person name="Spormann A.M."/>
            <person name="Op den Camp H."/>
            <person name="Overmann J."/>
            <person name="Amann R."/>
            <person name="Jetten M.S.M."/>
            <person name="Mascher T."/>
            <person name="Medema M.H."/>
            <person name="Devos D.P."/>
            <person name="Kaster A.-K."/>
            <person name="Ovreas L."/>
            <person name="Rohde M."/>
            <person name="Galperin M.Y."/>
            <person name="Jogler C."/>
        </authorList>
    </citation>
    <scope>NUCLEOTIDE SEQUENCE [LARGE SCALE GENOMIC DNA]</scope>
    <source>
        <strain evidence="10 11">Pla163</strain>
    </source>
</reference>
<keyword evidence="8" id="KW-0175">Coiled coil</keyword>
<dbReference type="PANTHER" id="PTHR30026:SF20">
    <property type="entry name" value="OUTER MEMBRANE PROTEIN TOLC"/>
    <property type="match status" value="1"/>
</dbReference>
<keyword evidence="5" id="KW-0812">Transmembrane</keyword>
<keyword evidence="6" id="KW-0472">Membrane</keyword>
<evidence type="ECO:0000256" key="7">
    <source>
        <dbReference type="ARBA" id="ARBA00023237"/>
    </source>
</evidence>
<evidence type="ECO:0000256" key="6">
    <source>
        <dbReference type="ARBA" id="ARBA00023136"/>
    </source>
</evidence>
<dbReference type="GO" id="GO:0015562">
    <property type="term" value="F:efflux transmembrane transporter activity"/>
    <property type="evidence" value="ECO:0007669"/>
    <property type="project" value="InterPro"/>
</dbReference>
<dbReference type="InterPro" id="IPR003423">
    <property type="entry name" value="OMP_efflux"/>
</dbReference>
<evidence type="ECO:0000256" key="8">
    <source>
        <dbReference type="SAM" id="Coils"/>
    </source>
</evidence>
<evidence type="ECO:0000256" key="3">
    <source>
        <dbReference type="ARBA" id="ARBA00022448"/>
    </source>
</evidence>
<accession>A0A518D2K6</accession>
<organism evidence="10 11">
    <name type="scientific">Rohdeia mirabilis</name>
    <dbReference type="NCBI Taxonomy" id="2528008"/>
    <lineage>
        <taxon>Bacteria</taxon>
        <taxon>Pseudomonadati</taxon>
        <taxon>Planctomycetota</taxon>
        <taxon>Planctomycetia</taxon>
        <taxon>Planctomycetia incertae sedis</taxon>
        <taxon>Rohdeia</taxon>
    </lineage>
</organism>
<evidence type="ECO:0000256" key="2">
    <source>
        <dbReference type="ARBA" id="ARBA00007613"/>
    </source>
</evidence>
<gene>
    <name evidence="10" type="ORF">Pla163_28410</name>
</gene>
<dbReference type="EMBL" id="CP036290">
    <property type="protein sequence ID" value="QDU85708.1"/>
    <property type="molecule type" value="Genomic_DNA"/>
</dbReference>
<comment type="similarity">
    <text evidence="2">Belongs to the outer membrane factor (OMF) (TC 1.B.17) family.</text>
</comment>
<dbReference type="AlphaFoldDB" id="A0A518D2K6"/>
<keyword evidence="3" id="KW-0813">Transport</keyword>
<keyword evidence="11" id="KW-1185">Reference proteome</keyword>
<comment type="subcellular location">
    <subcellularLocation>
        <location evidence="1">Cell outer membrane</location>
    </subcellularLocation>
</comment>
<dbReference type="Proteomes" id="UP000319342">
    <property type="component" value="Chromosome"/>
</dbReference>
<keyword evidence="7" id="KW-0998">Cell outer membrane</keyword>
<evidence type="ECO:0000256" key="1">
    <source>
        <dbReference type="ARBA" id="ARBA00004442"/>
    </source>
</evidence>
<dbReference type="GO" id="GO:0009279">
    <property type="term" value="C:cell outer membrane"/>
    <property type="evidence" value="ECO:0007669"/>
    <property type="project" value="UniProtKB-SubCell"/>
</dbReference>
<dbReference type="Gene3D" id="1.20.1600.10">
    <property type="entry name" value="Outer membrane efflux proteins (OEP)"/>
    <property type="match status" value="1"/>
</dbReference>
<feature type="region of interest" description="Disordered" evidence="9">
    <location>
        <begin position="535"/>
        <end position="569"/>
    </location>
</feature>
<dbReference type="InterPro" id="IPR051906">
    <property type="entry name" value="TolC-like"/>
</dbReference>
<sequence>MALSSCRSPEEYVAEADADVYALVAARRAALVADPDAFSIAPPEDSLRQRILVGIESGAAVELPPLRLSDCLAIAYENNRDAAERRESLYRAALDLTLERWRFGWQPSATASGDLNGSLEESTSWSADADLGLTRLLGSGARVVAGIGLGLFENLLTNDGVMTNSSFNLSVAQPLLRGFGSKIVTEPLTQAERTLLYEVRSYERFRRTFAFDVASRYLRLLQQVDGLANELANAESVKRVSERNKALAEAGRLNDIELDQARQNELSATSRVIDAQQGLDSQLDDFKFFLGLPIEFDLQLDVDELGELVANELEDLDFDEEEAIAIALLGRYDHLNAIDRVDDAERRADIARDGLRAGLGLVGSIGGTSQDDQPLDYGSDAITWNLGLDLDLPVDQIPERNAYRSALITLEATRRAAGEFADNITVGVRDALRDLISRSETFRIQDRSVQLAERRVESSSRNLEAGRAQTRDLLESQDSLLSARNARTRALIDFRLAELALWRDLEVLAVEEDGVGVDTDALFAAREAVRQSIAAADEADVPLRAPQRATPADTEAPSEQPPAVGPSGR</sequence>
<dbReference type="PANTHER" id="PTHR30026">
    <property type="entry name" value="OUTER MEMBRANE PROTEIN TOLC"/>
    <property type="match status" value="1"/>
</dbReference>
<dbReference type="Pfam" id="PF02321">
    <property type="entry name" value="OEP"/>
    <property type="match status" value="1"/>
</dbReference>
<evidence type="ECO:0000313" key="10">
    <source>
        <dbReference type="EMBL" id="QDU85708.1"/>
    </source>
</evidence>
<evidence type="ECO:0000256" key="5">
    <source>
        <dbReference type="ARBA" id="ARBA00022692"/>
    </source>
</evidence>
<dbReference type="GO" id="GO:1990281">
    <property type="term" value="C:efflux pump complex"/>
    <property type="evidence" value="ECO:0007669"/>
    <property type="project" value="TreeGrafter"/>
</dbReference>
<protein>
    <submittedName>
        <fullName evidence="10">Outer membrane efflux protein</fullName>
    </submittedName>
</protein>
<keyword evidence="4" id="KW-1134">Transmembrane beta strand</keyword>
<dbReference type="SUPFAM" id="SSF56954">
    <property type="entry name" value="Outer membrane efflux proteins (OEP)"/>
    <property type="match status" value="1"/>
</dbReference>
<feature type="compositionally biased region" description="Pro residues" evidence="9">
    <location>
        <begin position="559"/>
        <end position="569"/>
    </location>
</feature>
<dbReference type="GO" id="GO:0015288">
    <property type="term" value="F:porin activity"/>
    <property type="evidence" value="ECO:0007669"/>
    <property type="project" value="TreeGrafter"/>
</dbReference>
<feature type="coiled-coil region" evidence="8">
    <location>
        <begin position="217"/>
        <end position="244"/>
    </location>
</feature>
<proteinExistence type="inferred from homology"/>
<dbReference type="RefSeq" id="WP_419185947.1">
    <property type="nucleotide sequence ID" value="NZ_CP036290.1"/>
</dbReference>
<evidence type="ECO:0000256" key="9">
    <source>
        <dbReference type="SAM" id="MobiDB-lite"/>
    </source>
</evidence>
<name>A0A518D2K6_9BACT</name>
<evidence type="ECO:0000313" key="11">
    <source>
        <dbReference type="Proteomes" id="UP000319342"/>
    </source>
</evidence>
<evidence type="ECO:0000256" key="4">
    <source>
        <dbReference type="ARBA" id="ARBA00022452"/>
    </source>
</evidence>